<organism evidence="1 2">
    <name type="scientific">Pseudomonas savastanoi pv. glycinea</name>
    <name type="common">Pseudomonas syringae pv. glycinea</name>
    <dbReference type="NCBI Taxonomy" id="318"/>
    <lineage>
        <taxon>Bacteria</taxon>
        <taxon>Pseudomonadati</taxon>
        <taxon>Pseudomonadota</taxon>
        <taxon>Gammaproteobacteria</taxon>
        <taxon>Pseudomonadales</taxon>
        <taxon>Pseudomonadaceae</taxon>
        <taxon>Pseudomonas</taxon>
    </lineage>
</organism>
<gene>
    <name evidence="1" type="ORF">ALQ73_01794</name>
</gene>
<protein>
    <submittedName>
        <fullName evidence="1">Uncharacterized protein</fullName>
    </submittedName>
</protein>
<sequence length="311" mass="35429">MNTISPYTIRCFNPLMKGKKVEDSYSPLGSIGQFDMYEVFKSYITGKGKTYHILKATEQIYSFSGFKFNDSTREIRGVVRAGSYGSRTDLVNIKTGNIDFKRLEENAEVLKHYVRLFVPAELNEGVVLLHNQKNVGVKTLIYELLREEFASVTGRVLQMNPLSYEKAFEEWKKATTKEIKLIRFRGMNAIEDQIKKLGHDETEHTYTIKASRKKNLGALVDYLTPGTEQNATVEILAPLCAEVKTVVEMHGRKRTFRLGSSHNSQVCEIDVDEKKVTITAGNPNIKEFDAWCKILLNEFLSTMYPGMDIKV</sequence>
<proteinExistence type="predicted"/>
<name>A0A3M3GJF4_PSESG</name>
<dbReference type="EMBL" id="RBON01000049">
    <property type="protein sequence ID" value="RMM73812.1"/>
    <property type="molecule type" value="Genomic_DNA"/>
</dbReference>
<accession>A0A3M3GJF4</accession>
<dbReference type="RefSeq" id="WP_147463302.1">
    <property type="nucleotide sequence ID" value="NZ_RBON01000049.1"/>
</dbReference>
<reference evidence="1 2" key="1">
    <citation type="submission" date="2018-08" db="EMBL/GenBank/DDBJ databases">
        <title>Recombination of ecologically and evolutionarily significant loci maintains genetic cohesion in the Pseudomonas syringae species complex.</title>
        <authorList>
            <person name="Dillon M."/>
            <person name="Thakur S."/>
            <person name="Almeida R.N.D."/>
            <person name="Weir B.S."/>
            <person name="Guttman D.S."/>
        </authorList>
    </citation>
    <scope>NUCLEOTIDE SEQUENCE [LARGE SCALE GENOMIC DNA]</scope>
    <source>
        <strain evidence="1 2">ICMP 4324</strain>
    </source>
</reference>
<dbReference type="Proteomes" id="UP000276829">
    <property type="component" value="Unassembled WGS sequence"/>
</dbReference>
<comment type="caution">
    <text evidence="1">The sequence shown here is derived from an EMBL/GenBank/DDBJ whole genome shotgun (WGS) entry which is preliminary data.</text>
</comment>
<dbReference type="AlphaFoldDB" id="A0A3M3GJF4"/>
<evidence type="ECO:0000313" key="1">
    <source>
        <dbReference type="EMBL" id="RMM73812.1"/>
    </source>
</evidence>
<evidence type="ECO:0000313" key="2">
    <source>
        <dbReference type="Proteomes" id="UP000276829"/>
    </source>
</evidence>